<reference evidence="1" key="1">
    <citation type="journal article" date="2016" name="Nat. Genet.">
        <title>The genome sequences of Arachis duranensis and Arachis ipaensis, the diploid ancestors of cultivated peanut.</title>
        <authorList>
            <person name="Bertioli D.J."/>
            <person name="Cannon S.B."/>
            <person name="Froenicke L."/>
            <person name="Huang G."/>
            <person name="Farmer A.D."/>
            <person name="Cannon E.K."/>
            <person name="Liu X."/>
            <person name="Gao D."/>
            <person name="Clevenger J."/>
            <person name="Dash S."/>
            <person name="Ren L."/>
            <person name="Moretzsohn M.C."/>
            <person name="Shirasawa K."/>
            <person name="Huang W."/>
            <person name="Vidigal B."/>
            <person name="Abernathy B."/>
            <person name="Chu Y."/>
            <person name="Niederhuth C.E."/>
            <person name="Umale P."/>
            <person name="Araujo A.C."/>
            <person name="Kozik A."/>
            <person name="Kim K.D."/>
            <person name="Burow M.D."/>
            <person name="Varshney R.K."/>
            <person name="Wang X."/>
            <person name="Zhang X."/>
            <person name="Barkley N."/>
            <person name="Guimaraes P.M."/>
            <person name="Isobe S."/>
            <person name="Guo B."/>
            <person name="Liao B."/>
            <person name="Stalker H.T."/>
            <person name="Schmitz R.J."/>
            <person name="Scheffler B.E."/>
            <person name="Leal-Bertioli S.C."/>
            <person name="Xun X."/>
            <person name="Jackson S.A."/>
            <person name="Michelmore R."/>
            <person name="Ozias-Akins P."/>
        </authorList>
    </citation>
    <scope>NUCLEOTIDE SEQUENCE [LARGE SCALE GENOMIC DNA]</scope>
    <source>
        <strain evidence="1">cv. V14167</strain>
    </source>
</reference>
<evidence type="ECO:0000313" key="1">
    <source>
        <dbReference type="Proteomes" id="UP000515211"/>
    </source>
</evidence>
<gene>
    <name evidence="2" type="primary">LOC107464386</name>
</gene>
<dbReference type="RefSeq" id="XP_052109594.1">
    <property type="nucleotide sequence ID" value="XM_052253634.1"/>
</dbReference>
<dbReference type="GeneID" id="107464386"/>
<reference evidence="2" key="2">
    <citation type="submission" date="2025-08" db="UniProtKB">
        <authorList>
            <consortium name="RefSeq"/>
        </authorList>
    </citation>
    <scope>IDENTIFICATION</scope>
    <source>
        <tissue evidence="2">Whole plant</tissue>
    </source>
</reference>
<proteinExistence type="predicted"/>
<dbReference type="Proteomes" id="UP000515211">
    <property type="component" value="Chromosome 9"/>
</dbReference>
<dbReference type="AlphaFoldDB" id="A0A9C6WKX0"/>
<dbReference type="KEGG" id="adu:107464386"/>
<protein>
    <submittedName>
        <fullName evidence="2">2-methyl-6-phytyl-1,4-hydroquinone methyltransferase, chloroplastic-like</fullName>
    </submittedName>
</protein>
<organism evidence="1 2">
    <name type="scientific">Arachis duranensis</name>
    <name type="common">Wild peanut</name>
    <dbReference type="NCBI Taxonomy" id="130453"/>
    <lineage>
        <taxon>Eukaryota</taxon>
        <taxon>Viridiplantae</taxon>
        <taxon>Streptophyta</taxon>
        <taxon>Embryophyta</taxon>
        <taxon>Tracheophyta</taxon>
        <taxon>Spermatophyta</taxon>
        <taxon>Magnoliopsida</taxon>
        <taxon>eudicotyledons</taxon>
        <taxon>Gunneridae</taxon>
        <taxon>Pentapetalae</taxon>
        <taxon>rosids</taxon>
        <taxon>fabids</taxon>
        <taxon>Fabales</taxon>
        <taxon>Fabaceae</taxon>
        <taxon>Papilionoideae</taxon>
        <taxon>50 kb inversion clade</taxon>
        <taxon>dalbergioids sensu lato</taxon>
        <taxon>Dalbergieae</taxon>
        <taxon>Pterocarpus clade</taxon>
        <taxon>Arachis</taxon>
    </lineage>
</organism>
<keyword evidence="1" id="KW-1185">Reference proteome</keyword>
<dbReference type="PANTHER" id="PTHR44516">
    <property type="entry name" value="2-METHYL-6-PHYTYL-1,4-HYDROQUINONE METHYLTRANSFERASE, CHLOROPLASTIC"/>
    <property type="match status" value="1"/>
</dbReference>
<dbReference type="InterPro" id="IPR044649">
    <property type="entry name" value="MPBQ/MSBQ_MT"/>
</dbReference>
<sequence>MARLRSPSSSRTQQLRPVQKISSEINLQFQKLLRRDNFQSCQHALLVPKEEDYTEWFKNADFKDFKLKRIGPKWYRDVWRHGLIMGCSVIGVKPFCGDSPLKLGPKVEDVKKPLNPLVFLSRLILGAIAAT</sequence>
<name>A0A9C6WKX0_ARADU</name>
<accession>A0A9C6WKX0</accession>
<evidence type="ECO:0000313" key="2">
    <source>
        <dbReference type="RefSeq" id="XP_052109594.1"/>
    </source>
</evidence>
<dbReference type="PANTHER" id="PTHR44516:SF4">
    <property type="entry name" value="2-METHYL-6-PHYTYL-1,4-HYDROQUINONE METHYLTRANSFERASE, CHLOROPLASTIC"/>
    <property type="match status" value="1"/>
</dbReference>
<dbReference type="GO" id="GO:0051741">
    <property type="term" value="F:2-methyl-6-phytyl-1,4-benzoquinone methyltransferase activity"/>
    <property type="evidence" value="ECO:0007669"/>
    <property type="project" value="InterPro"/>
</dbReference>